<gene>
    <name evidence="1" type="ORF">NP493_1617g00029</name>
</gene>
<evidence type="ECO:0000313" key="2">
    <source>
        <dbReference type="Proteomes" id="UP001209878"/>
    </source>
</evidence>
<keyword evidence="2" id="KW-1185">Reference proteome</keyword>
<organism evidence="1 2">
    <name type="scientific">Ridgeia piscesae</name>
    <name type="common">Tubeworm</name>
    <dbReference type="NCBI Taxonomy" id="27915"/>
    <lineage>
        <taxon>Eukaryota</taxon>
        <taxon>Metazoa</taxon>
        <taxon>Spiralia</taxon>
        <taxon>Lophotrochozoa</taxon>
        <taxon>Annelida</taxon>
        <taxon>Polychaeta</taxon>
        <taxon>Sedentaria</taxon>
        <taxon>Canalipalpata</taxon>
        <taxon>Sabellida</taxon>
        <taxon>Siboglinidae</taxon>
        <taxon>Ridgeia</taxon>
    </lineage>
</organism>
<reference evidence="1" key="1">
    <citation type="journal article" date="2023" name="Mol. Biol. Evol.">
        <title>Third-Generation Sequencing Reveals the Adaptive Role of the Epigenome in Three Deep-Sea Polychaetes.</title>
        <authorList>
            <person name="Perez M."/>
            <person name="Aroh O."/>
            <person name="Sun Y."/>
            <person name="Lan Y."/>
            <person name="Juniper S.K."/>
            <person name="Young C.R."/>
            <person name="Angers B."/>
            <person name="Qian P.Y."/>
        </authorList>
    </citation>
    <scope>NUCLEOTIDE SEQUENCE</scope>
    <source>
        <strain evidence="1">R07B-5</strain>
    </source>
</reference>
<dbReference type="EMBL" id="JAODUO010001616">
    <property type="protein sequence ID" value="KAK2160929.1"/>
    <property type="molecule type" value="Genomic_DNA"/>
</dbReference>
<comment type="caution">
    <text evidence="1">The sequence shown here is derived from an EMBL/GenBank/DDBJ whole genome shotgun (WGS) entry which is preliminary data.</text>
</comment>
<evidence type="ECO:0000313" key="1">
    <source>
        <dbReference type="EMBL" id="KAK2160929.1"/>
    </source>
</evidence>
<sequence length="60" mass="7137">MSSPPEILSDQKIFLKWQPCPFEYVLVCHFVHPCYPYDRTQMLRLRIGGRTAQLHCIPYL</sequence>
<dbReference type="Proteomes" id="UP001209878">
    <property type="component" value="Unassembled WGS sequence"/>
</dbReference>
<dbReference type="AlphaFoldDB" id="A0AAD9NBB1"/>
<name>A0AAD9NBB1_RIDPI</name>
<proteinExistence type="predicted"/>
<protein>
    <submittedName>
        <fullName evidence="1">Uncharacterized protein</fullName>
    </submittedName>
</protein>
<accession>A0AAD9NBB1</accession>